<dbReference type="PRINTS" id="PR00481">
    <property type="entry name" value="LAMNOPPTDASE"/>
</dbReference>
<dbReference type="EC" id="3.4.11.1" evidence="8"/>
<dbReference type="Pfam" id="PF00883">
    <property type="entry name" value="Peptidase_M17"/>
    <property type="match status" value="1"/>
</dbReference>
<feature type="active site" evidence="8">
    <location>
        <position position="282"/>
    </location>
</feature>
<dbReference type="Gene3D" id="3.40.220.10">
    <property type="entry name" value="Leucine Aminopeptidase, subunit E, domain 1"/>
    <property type="match status" value="1"/>
</dbReference>
<evidence type="ECO:0000313" key="11">
    <source>
        <dbReference type="Proteomes" id="UP000653472"/>
    </source>
</evidence>
<feature type="binding site" evidence="8">
    <location>
        <position position="352"/>
    </location>
    <ligand>
        <name>Mn(2+)</name>
        <dbReference type="ChEBI" id="CHEBI:29035"/>
        <label>1</label>
    </ligand>
</feature>
<dbReference type="SUPFAM" id="SSF53187">
    <property type="entry name" value="Zn-dependent exopeptidases"/>
    <property type="match status" value="1"/>
</dbReference>
<evidence type="ECO:0000313" key="10">
    <source>
        <dbReference type="EMBL" id="NKF23294.1"/>
    </source>
</evidence>
<dbReference type="HAMAP" id="MF_00181">
    <property type="entry name" value="Cytosol_peptidase_M17"/>
    <property type="match status" value="1"/>
</dbReference>
<dbReference type="Gene3D" id="3.40.630.10">
    <property type="entry name" value="Zn peptidases"/>
    <property type="match status" value="1"/>
</dbReference>
<protein>
    <recommendedName>
        <fullName evidence="8">Probable cytosol aminopeptidase</fullName>
        <ecNumber evidence="8">3.4.11.1</ecNumber>
    </recommendedName>
    <alternativeName>
        <fullName evidence="8">Leucine aminopeptidase</fullName>
        <shortName evidence="8">LAP</shortName>
        <ecNumber evidence="8">3.4.11.10</ecNumber>
    </alternativeName>
    <alternativeName>
        <fullName evidence="8">Leucyl aminopeptidase</fullName>
    </alternativeName>
</protein>
<feature type="binding site" evidence="8">
    <location>
        <position position="354"/>
    </location>
    <ligand>
        <name>Mn(2+)</name>
        <dbReference type="ChEBI" id="CHEBI:29035"/>
        <label>2</label>
    </ligand>
</feature>
<dbReference type="EC" id="3.4.11.10" evidence="8"/>
<dbReference type="PROSITE" id="PS00631">
    <property type="entry name" value="CYTOSOL_AP"/>
    <property type="match status" value="1"/>
</dbReference>
<comment type="catalytic activity">
    <reaction evidence="2 8">
        <text>Release of an N-terminal amino acid, preferentially leucine, but not glutamic or aspartic acids.</text>
        <dbReference type="EC" id="3.4.11.10"/>
    </reaction>
</comment>
<dbReference type="InterPro" id="IPR011356">
    <property type="entry name" value="Leucine_aapep/pepB"/>
</dbReference>
<evidence type="ECO:0000256" key="1">
    <source>
        <dbReference type="ARBA" id="ARBA00000135"/>
    </source>
</evidence>
<feature type="binding site" evidence="8">
    <location>
        <position position="275"/>
    </location>
    <ligand>
        <name>Mn(2+)</name>
        <dbReference type="ChEBI" id="CHEBI:29035"/>
        <label>2</label>
    </ligand>
</feature>
<keyword evidence="7 8" id="KW-0464">Manganese</keyword>
<dbReference type="GO" id="GO:0070006">
    <property type="term" value="F:metalloaminopeptidase activity"/>
    <property type="evidence" value="ECO:0007669"/>
    <property type="project" value="InterPro"/>
</dbReference>
<dbReference type="NCBIfam" id="NF002074">
    <property type="entry name" value="PRK00913.1-4"/>
    <property type="match status" value="1"/>
</dbReference>
<dbReference type="AlphaFoldDB" id="A0A969WB62"/>
<dbReference type="GO" id="GO:0030145">
    <property type="term" value="F:manganese ion binding"/>
    <property type="evidence" value="ECO:0007669"/>
    <property type="project" value="UniProtKB-UniRule"/>
</dbReference>
<comment type="subcellular location">
    <subcellularLocation>
        <location evidence="8">Cytoplasm</location>
    </subcellularLocation>
</comment>
<gene>
    <name evidence="8" type="primary">pepA</name>
    <name evidence="10" type="ORF">G7Y82_13315</name>
</gene>
<dbReference type="SUPFAM" id="SSF52949">
    <property type="entry name" value="Macro domain-like"/>
    <property type="match status" value="1"/>
</dbReference>
<proteinExistence type="inferred from homology"/>
<name>A0A969WB62_9GAMM</name>
<dbReference type="InterPro" id="IPR000819">
    <property type="entry name" value="Peptidase_M17_C"/>
</dbReference>
<dbReference type="RefSeq" id="WP_168148617.1">
    <property type="nucleotide sequence ID" value="NZ_JAAVXB010000007.1"/>
</dbReference>
<evidence type="ECO:0000259" key="9">
    <source>
        <dbReference type="PROSITE" id="PS00631"/>
    </source>
</evidence>
<sequence length="503" mass="53898">MEYFVKSGNPEKQRVACVIVGIFDRRSPTEAAETIDRVSDGAIGTVMRRGDMDGKLGSTLVLHNVAGTFADRVMLVGLGKERNFDESAFRKVQAAVARALRQTGAIDAVSYLTHIGVKSHDFQWNVAQALLATEDVYYRFDECRGEKARGEISAPKLERYTFDVPRRSDLPAGERGLAEALATAKGVALAKDLGNLPGNICTPTYLAERAKKLAAQYPIKTKILEKADMEKLGMGSLLSVARGSSQPPKLIIMEYMKGPKGEKPVALVGKGLTFDAGGISIKPAAAMDEMKFDMCGGASVFGAMLAAAELKLPINLVGIVAASENLINGEAVKPGDIVTSMSGLTIEVLNTDAEGRLILCDALTYTEQTYEPRVCIDMATLTGACIIALGSPASGLFSNNAALGRALLTAGEQAGDRAWELPLWPEYDDNIKSEFADVANIATRGGREAGAIIGATFLHRFTRKMKWAHLDIAGTAWVGKKSSGRPVPMLVQYLLNTAAKKHD</sequence>
<evidence type="ECO:0000256" key="7">
    <source>
        <dbReference type="ARBA" id="ARBA00023211"/>
    </source>
</evidence>
<evidence type="ECO:0000256" key="5">
    <source>
        <dbReference type="ARBA" id="ARBA00022670"/>
    </source>
</evidence>
<dbReference type="EMBL" id="JAAVXB010000007">
    <property type="protein sequence ID" value="NKF23294.1"/>
    <property type="molecule type" value="Genomic_DNA"/>
</dbReference>
<feature type="binding site" evidence="8">
    <location>
        <position position="275"/>
    </location>
    <ligand>
        <name>Mn(2+)</name>
        <dbReference type="ChEBI" id="CHEBI:29035"/>
        <label>1</label>
    </ligand>
</feature>
<feature type="domain" description="Cytosol aminopeptidase" evidence="9">
    <location>
        <begin position="350"/>
        <end position="357"/>
    </location>
</feature>
<comment type="function">
    <text evidence="8">Presumably involved in the processing and regular turnover of intracellular proteins. Catalyzes the removal of unsubstituted N-terminal amino acids from various peptides.</text>
</comment>
<dbReference type="GO" id="GO:0006508">
    <property type="term" value="P:proteolysis"/>
    <property type="evidence" value="ECO:0007669"/>
    <property type="project" value="UniProtKB-KW"/>
</dbReference>
<evidence type="ECO:0000256" key="8">
    <source>
        <dbReference type="HAMAP-Rule" id="MF_00181"/>
    </source>
</evidence>
<keyword evidence="5 8" id="KW-0645">Protease</keyword>
<organism evidence="10 11">
    <name type="scientific">Solimonas marina</name>
    <dbReference type="NCBI Taxonomy" id="2714601"/>
    <lineage>
        <taxon>Bacteria</taxon>
        <taxon>Pseudomonadati</taxon>
        <taxon>Pseudomonadota</taxon>
        <taxon>Gammaproteobacteria</taxon>
        <taxon>Nevskiales</taxon>
        <taxon>Nevskiaceae</taxon>
        <taxon>Solimonas</taxon>
    </lineage>
</organism>
<accession>A0A969WB62</accession>
<reference evidence="10" key="1">
    <citation type="submission" date="2020-03" db="EMBL/GenBank/DDBJ databases">
        <title>Solimonas marina sp. nov., isolated from deep seawater of the Pacific Ocean.</title>
        <authorList>
            <person name="Liu X."/>
            <person name="Lai Q."/>
            <person name="Sun F."/>
            <person name="Gai Y."/>
            <person name="Li G."/>
            <person name="Shao Z."/>
        </authorList>
    </citation>
    <scope>NUCLEOTIDE SEQUENCE</scope>
    <source>
        <strain evidence="10">C16B3</strain>
    </source>
</reference>
<dbReference type="CDD" id="cd00433">
    <property type="entry name" value="Peptidase_M17"/>
    <property type="match status" value="1"/>
</dbReference>
<comment type="catalytic activity">
    <reaction evidence="1 8">
        <text>Release of an N-terminal amino acid, Xaa-|-Yaa-, in which Xaa is preferably Leu, but may be other amino acids including Pro although not Arg or Lys, and Yaa may be Pro. Amino acid amides and methyl esters are also readily hydrolyzed, but rates on arylamides are exceedingly low.</text>
        <dbReference type="EC" id="3.4.11.1"/>
    </reaction>
</comment>
<dbReference type="InterPro" id="IPR023042">
    <property type="entry name" value="Peptidase_M17_leu_NH2_pept"/>
</dbReference>
<dbReference type="PANTHER" id="PTHR11963:SF23">
    <property type="entry name" value="CYTOSOL AMINOPEPTIDASE"/>
    <property type="match status" value="1"/>
</dbReference>
<comment type="similarity">
    <text evidence="3 8">Belongs to the peptidase M17 family.</text>
</comment>
<feature type="active site" evidence="8">
    <location>
        <position position="356"/>
    </location>
</feature>
<evidence type="ECO:0000256" key="2">
    <source>
        <dbReference type="ARBA" id="ARBA00000967"/>
    </source>
</evidence>
<feature type="binding site" evidence="8">
    <location>
        <position position="354"/>
    </location>
    <ligand>
        <name>Mn(2+)</name>
        <dbReference type="ChEBI" id="CHEBI:29035"/>
        <label>1</label>
    </ligand>
</feature>
<keyword evidence="11" id="KW-1185">Reference proteome</keyword>
<comment type="caution">
    <text evidence="10">The sequence shown here is derived from an EMBL/GenBank/DDBJ whole genome shotgun (WGS) entry which is preliminary data.</text>
</comment>
<keyword evidence="6 8" id="KW-0378">Hydrolase</keyword>
<feature type="binding site" evidence="8">
    <location>
        <position position="293"/>
    </location>
    <ligand>
        <name>Mn(2+)</name>
        <dbReference type="ChEBI" id="CHEBI:29035"/>
        <label>2</label>
    </ligand>
</feature>
<keyword evidence="4 8" id="KW-0031">Aminopeptidase</keyword>
<dbReference type="Pfam" id="PF02789">
    <property type="entry name" value="Peptidase_M17_N"/>
    <property type="match status" value="1"/>
</dbReference>
<dbReference type="Proteomes" id="UP000653472">
    <property type="component" value="Unassembled WGS sequence"/>
</dbReference>
<comment type="cofactor">
    <cofactor evidence="8">
        <name>Mn(2+)</name>
        <dbReference type="ChEBI" id="CHEBI:29035"/>
    </cofactor>
    <text evidence="8">Binds 2 manganese ions per subunit.</text>
</comment>
<dbReference type="GO" id="GO:0005737">
    <property type="term" value="C:cytoplasm"/>
    <property type="evidence" value="ECO:0007669"/>
    <property type="project" value="UniProtKB-SubCell"/>
</dbReference>
<keyword evidence="8" id="KW-0963">Cytoplasm</keyword>
<dbReference type="PANTHER" id="PTHR11963">
    <property type="entry name" value="LEUCINE AMINOPEPTIDASE-RELATED"/>
    <property type="match status" value="1"/>
</dbReference>
<dbReference type="InterPro" id="IPR043472">
    <property type="entry name" value="Macro_dom-like"/>
</dbReference>
<feature type="binding site" evidence="8">
    <location>
        <position position="270"/>
    </location>
    <ligand>
        <name>Mn(2+)</name>
        <dbReference type="ChEBI" id="CHEBI:29035"/>
        <label>2</label>
    </ligand>
</feature>
<evidence type="ECO:0000256" key="4">
    <source>
        <dbReference type="ARBA" id="ARBA00022438"/>
    </source>
</evidence>
<evidence type="ECO:0000256" key="6">
    <source>
        <dbReference type="ARBA" id="ARBA00022801"/>
    </source>
</evidence>
<dbReference type="InterPro" id="IPR008283">
    <property type="entry name" value="Peptidase_M17_N"/>
</dbReference>
<keyword evidence="8" id="KW-0479">Metal-binding</keyword>
<evidence type="ECO:0000256" key="3">
    <source>
        <dbReference type="ARBA" id="ARBA00009528"/>
    </source>
</evidence>